<comment type="similarity">
    <text evidence="3">Belongs to the lipase chaperone family.</text>
</comment>
<dbReference type="Pfam" id="PF03280">
    <property type="entry name" value="Lipase_chap"/>
    <property type="match status" value="1"/>
</dbReference>
<keyword evidence="8" id="KW-0442">Lipid degradation</keyword>
<reference evidence="19" key="1">
    <citation type="submission" date="2015-12" db="EMBL/GenBank/DDBJ databases">
        <authorList>
            <person name="Lima A."/>
            <person name="Farahani Zayas N."/>
            <person name="Castro Da Silva M.A."/>
            <person name="Cabral A."/>
            <person name="Pessatti M.L."/>
        </authorList>
    </citation>
    <scope>NUCLEOTIDE SEQUENCE [LARGE SCALE GENOMIC DNA]</scope>
    <source>
        <strain evidence="19">LAMA 842</strain>
    </source>
</reference>
<evidence type="ECO:0000256" key="3">
    <source>
        <dbReference type="ARBA" id="ARBA00010358"/>
    </source>
</evidence>
<dbReference type="AlphaFoldDB" id="A0A137SID5"/>
<accession>A0A137SID5</accession>
<sequence length="364" mass="39848">MTNKPIALRRWVLPGALLAVVAGSGLWWALTPQADTGTANTTPQQATEKAAQQSGSTSLAPTAIVAPSAPVAETRTPESLGPNPFAPSLQGTDIDGVLQADDNGQLIVNLEVRDFFDYFLSTAGEVSPETAIGQIQQMARQHLPEPAAQQALALLDQYLAYKQASLEVMQTELDPARQHEPAYQLSALGNALAQLKGLRQQTFAPDAHQAFFGMEEAYSEYTLATLAIQQRADLTDQGKQALVEWHRNQLPGTLKSTEQRLEASAQQHQERVLAVESATSPEAAGQRLTELGLDRQSVDGVVSYLQQQEAFQARFESFRKDLQSSVAGGLVDAEQQQHQEQLLQQHFQDEQEQTWARLKLLDQS</sequence>
<evidence type="ECO:0000256" key="4">
    <source>
        <dbReference type="ARBA" id="ARBA00019692"/>
    </source>
</evidence>
<dbReference type="InterPro" id="IPR004961">
    <property type="entry name" value="Lipase_chaperone"/>
</dbReference>
<dbReference type="GO" id="GO:0016042">
    <property type="term" value="P:lipid catabolic process"/>
    <property type="evidence" value="ECO:0007669"/>
    <property type="project" value="UniProtKB-KW"/>
</dbReference>
<dbReference type="PATRIC" id="fig|1306954.6.peg.231"/>
<dbReference type="GO" id="GO:0006457">
    <property type="term" value="P:protein folding"/>
    <property type="evidence" value="ECO:0007669"/>
    <property type="project" value="InterPro"/>
</dbReference>
<evidence type="ECO:0000256" key="7">
    <source>
        <dbReference type="ARBA" id="ARBA00022692"/>
    </source>
</evidence>
<evidence type="ECO:0000256" key="14">
    <source>
        <dbReference type="ARBA" id="ARBA00031542"/>
    </source>
</evidence>
<feature type="transmembrane region" description="Helical" evidence="17">
    <location>
        <begin position="12"/>
        <end position="30"/>
    </location>
</feature>
<keyword evidence="19" id="KW-1185">Reference proteome</keyword>
<gene>
    <name evidence="18" type="ORF">J122_236</name>
</gene>
<keyword evidence="12" id="KW-0143">Chaperone</keyword>
<comment type="subcellular location">
    <subcellularLocation>
        <location evidence="2">Cell inner membrane</location>
        <topology evidence="2">Single-pass membrane protein</topology>
        <orientation evidence="2">Periplasmic side</orientation>
    </subcellularLocation>
</comment>
<evidence type="ECO:0000313" key="18">
    <source>
        <dbReference type="EMBL" id="KXO12189.1"/>
    </source>
</evidence>
<keyword evidence="10" id="KW-0443">Lipid metabolism</keyword>
<organism evidence="18 19">
    <name type="scientific">Marinobacter excellens LAMA 842</name>
    <dbReference type="NCBI Taxonomy" id="1306954"/>
    <lineage>
        <taxon>Bacteria</taxon>
        <taxon>Pseudomonadati</taxon>
        <taxon>Pseudomonadota</taxon>
        <taxon>Gammaproteobacteria</taxon>
        <taxon>Pseudomonadales</taxon>
        <taxon>Marinobacteraceae</taxon>
        <taxon>Marinobacter</taxon>
    </lineage>
</organism>
<evidence type="ECO:0000256" key="8">
    <source>
        <dbReference type="ARBA" id="ARBA00022963"/>
    </source>
</evidence>
<keyword evidence="11 17" id="KW-0472">Membrane</keyword>
<dbReference type="EMBL" id="LOCO01000001">
    <property type="protein sequence ID" value="KXO12189.1"/>
    <property type="molecule type" value="Genomic_DNA"/>
</dbReference>
<comment type="caution">
    <text evidence="18">The sequence shown here is derived from an EMBL/GenBank/DDBJ whole genome shotgun (WGS) entry which is preliminary data.</text>
</comment>
<keyword evidence="6" id="KW-0997">Cell inner membrane</keyword>
<evidence type="ECO:0000313" key="19">
    <source>
        <dbReference type="Proteomes" id="UP000070282"/>
    </source>
</evidence>
<comment type="function">
    <text evidence="1">May be involved in the folding of the extracellular lipase during its passage through the periplasm.</text>
</comment>
<evidence type="ECO:0000256" key="9">
    <source>
        <dbReference type="ARBA" id="ARBA00022989"/>
    </source>
</evidence>
<evidence type="ECO:0000256" key="16">
    <source>
        <dbReference type="SAM" id="MobiDB-lite"/>
    </source>
</evidence>
<protein>
    <recommendedName>
        <fullName evidence="4">Lipase chaperone</fullName>
    </recommendedName>
    <alternativeName>
        <fullName evidence="15">Lipase foldase</fullName>
    </alternativeName>
    <alternativeName>
        <fullName evidence="13">Lipase helper protein</fullName>
    </alternativeName>
    <alternativeName>
        <fullName evidence="14">Lipase modulator</fullName>
    </alternativeName>
</protein>
<evidence type="ECO:0000256" key="2">
    <source>
        <dbReference type="ARBA" id="ARBA00004383"/>
    </source>
</evidence>
<feature type="region of interest" description="Disordered" evidence="16">
    <location>
        <begin position="36"/>
        <end position="93"/>
    </location>
</feature>
<evidence type="ECO:0000256" key="13">
    <source>
        <dbReference type="ARBA" id="ARBA00030948"/>
    </source>
</evidence>
<evidence type="ECO:0000256" key="5">
    <source>
        <dbReference type="ARBA" id="ARBA00022475"/>
    </source>
</evidence>
<feature type="compositionally biased region" description="Polar residues" evidence="16">
    <location>
        <begin position="36"/>
        <end position="60"/>
    </location>
</feature>
<evidence type="ECO:0000256" key="11">
    <source>
        <dbReference type="ARBA" id="ARBA00023136"/>
    </source>
</evidence>
<keyword evidence="9 17" id="KW-1133">Transmembrane helix</keyword>
<keyword evidence="5" id="KW-1003">Cell membrane</keyword>
<dbReference type="SUPFAM" id="SSF158855">
    <property type="entry name" value="Lipase chaperone-like"/>
    <property type="match status" value="1"/>
</dbReference>
<dbReference type="RefSeq" id="WP_061330764.1">
    <property type="nucleotide sequence ID" value="NZ_LOCO01000001.1"/>
</dbReference>
<evidence type="ECO:0000256" key="6">
    <source>
        <dbReference type="ARBA" id="ARBA00022519"/>
    </source>
</evidence>
<keyword evidence="7 17" id="KW-0812">Transmembrane</keyword>
<name>A0A137SID5_9GAMM</name>
<dbReference type="Proteomes" id="UP000070282">
    <property type="component" value="Unassembled WGS sequence"/>
</dbReference>
<evidence type="ECO:0000256" key="12">
    <source>
        <dbReference type="ARBA" id="ARBA00023186"/>
    </source>
</evidence>
<dbReference type="GO" id="GO:0051082">
    <property type="term" value="F:unfolded protein binding"/>
    <property type="evidence" value="ECO:0007669"/>
    <property type="project" value="InterPro"/>
</dbReference>
<evidence type="ECO:0000256" key="1">
    <source>
        <dbReference type="ARBA" id="ARBA00003280"/>
    </source>
</evidence>
<proteinExistence type="inferred from homology"/>
<evidence type="ECO:0000256" key="17">
    <source>
        <dbReference type="SAM" id="Phobius"/>
    </source>
</evidence>
<dbReference type="GO" id="GO:0005886">
    <property type="term" value="C:plasma membrane"/>
    <property type="evidence" value="ECO:0007669"/>
    <property type="project" value="UniProtKB-SubCell"/>
</dbReference>
<evidence type="ECO:0000256" key="10">
    <source>
        <dbReference type="ARBA" id="ARBA00023098"/>
    </source>
</evidence>
<evidence type="ECO:0000256" key="15">
    <source>
        <dbReference type="ARBA" id="ARBA00033028"/>
    </source>
</evidence>